<protein>
    <submittedName>
        <fullName evidence="3">DUF1254 domain-containing protein</fullName>
    </submittedName>
</protein>
<evidence type="ECO:0000313" key="3">
    <source>
        <dbReference type="EMBL" id="WUQ85517.1"/>
    </source>
</evidence>
<keyword evidence="4" id="KW-1185">Reference proteome</keyword>
<proteinExistence type="predicted"/>
<dbReference type="PANTHER" id="PTHR36509:SF2">
    <property type="entry name" value="BLL3101 PROTEIN"/>
    <property type="match status" value="1"/>
</dbReference>
<dbReference type="Pfam" id="PF06863">
    <property type="entry name" value="DUF1254"/>
    <property type="match status" value="1"/>
</dbReference>
<reference evidence="3" key="1">
    <citation type="submission" date="2022-10" db="EMBL/GenBank/DDBJ databases">
        <title>The complete genomes of actinobacterial strains from the NBC collection.</title>
        <authorList>
            <person name="Joergensen T.S."/>
            <person name="Alvarez Arevalo M."/>
            <person name="Sterndorff E.B."/>
            <person name="Faurdal D."/>
            <person name="Vuksanovic O."/>
            <person name="Mourched A.-S."/>
            <person name="Charusanti P."/>
            <person name="Shaw S."/>
            <person name="Blin K."/>
            <person name="Weber T."/>
        </authorList>
    </citation>
    <scope>NUCLEOTIDE SEQUENCE</scope>
    <source>
        <strain evidence="3">NBC_00222</strain>
    </source>
</reference>
<sequence>MPPGPDAGESGTMVNPALVDPDTIRATAARAWIRGWPILQNYRTLWTQALDDADPRYVGGFGVFRHYPHPFTPANTDVVTPNNDTPYSWAWLDLRTEPWVLSVPATDRYYVLPVHELDTVYAGFVGSRSTGPEAGDHLVAGPDWHGEPPPGISSVIRAATRLVGIVGRTQSDGASPDAVRELGAIQQGYRLRPLHEYTGTPEPGPAAPPVWPVWREEALDTVEFLSYLDFLLGFFPVLPAEAELRGRLTDLGVDGRGAFEPAVLPLAVRVEIERGIADGKAELARAAARTESSVGLFGTRDRIGTRYLEQAVGALTGLYGLPVEEAWYGAWQADSEGERPPDASRHDHLLRFPPDALPPARYFWSVTMYALPGRQLVDNVLDRYAIGDRTPGLVRDPDGGLTLHLCHERPADPVGAANWLPAPDGPFTAVLRVYGPDGAVLDGRWTPPPLTPC</sequence>
<organism evidence="3 4">
    <name type="scientific">Kitasatospora purpeofusca</name>
    <dbReference type="NCBI Taxonomy" id="67352"/>
    <lineage>
        <taxon>Bacteria</taxon>
        <taxon>Bacillati</taxon>
        <taxon>Actinomycetota</taxon>
        <taxon>Actinomycetes</taxon>
        <taxon>Kitasatosporales</taxon>
        <taxon>Streptomycetaceae</taxon>
        <taxon>Kitasatospora</taxon>
    </lineage>
</organism>
<evidence type="ECO:0000259" key="1">
    <source>
        <dbReference type="Pfam" id="PF06742"/>
    </source>
</evidence>
<dbReference type="Gene3D" id="2.60.120.600">
    <property type="entry name" value="Domain of unknown function DUF1214, C-terminal domain"/>
    <property type="match status" value="1"/>
</dbReference>
<feature type="domain" description="DUF1254" evidence="2">
    <location>
        <begin position="63"/>
        <end position="193"/>
    </location>
</feature>
<evidence type="ECO:0000313" key="4">
    <source>
        <dbReference type="Proteomes" id="UP001432222"/>
    </source>
</evidence>
<evidence type="ECO:0000259" key="2">
    <source>
        <dbReference type="Pfam" id="PF06863"/>
    </source>
</evidence>
<feature type="domain" description="DUF1214" evidence="1">
    <location>
        <begin position="326"/>
        <end position="437"/>
    </location>
</feature>
<gene>
    <name evidence="3" type="ORF">OHA16_22670</name>
</gene>
<accession>A0ABZ1U6A2</accession>
<dbReference type="PANTHER" id="PTHR36509">
    <property type="entry name" value="BLL3101 PROTEIN"/>
    <property type="match status" value="1"/>
</dbReference>
<dbReference type="InterPro" id="IPR037049">
    <property type="entry name" value="DUF1214_C_sf"/>
</dbReference>
<dbReference type="InterPro" id="IPR037050">
    <property type="entry name" value="DUF1254_sf"/>
</dbReference>
<dbReference type="Gene3D" id="2.60.40.1610">
    <property type="entry name" value="Domain of unknown function DUF1254"/>
    <property type="match status" value="1"/>
</dbReference>
<dbReference type="Proteomes" id="UP001432222">
    <property type="component" value="Chromosome"/>
</dbReference>
<name>A0ABZ1U6A2_9ACTN</name>
<dbReference type="InterPro" id="IPR010679">
    <property type="entry name" value="DUF1254"/>
</dbReference>
<dbReference type="RefSeq" id="WP_328956272.1">
    <property type="nucleotide sequence ID" value="NZ_CP108110.1"/>
</dbReference>
<dbReference type="InterPro" id="IPR010621">
    <property type="entry name" value="DUF1214"/>
</dbReference>
<dbReference type="SUPFAM" id="SSF160935">
    <property type="entry name" value="VPA0735-like"/>
    <property type="match status" value="1"/>
</dbReference>
<dbReference type="EMBL" id="CP108110">
    <property type="protein sequence ID" value="WUQ85517.1"/>
    <property type="molecule type" value="Genomic_DNA"/>
</dbReference>
<dbReference type="Pfam" id="PF06742">
    <property type="entry name" value="DUF1214"/>
    <property type="match status" value="1"/>
</dbReference>